<dbReference type="InterPro" id="IPR004485">
    <property type="entry name" value="Cobalamin_biosynth_CobD/CbiB"/>
</dbReference>
<dbReference type="Pfam" id="PF03186">
    <property type="entry name" value="CobD_Cbib"/>
    <property type="match status" value="1"/>
</dbReference>
<dbReference type="GO" id="GO:0009236">
    <property type="term" value="P:cobalamin biosynthetic process"/>
    <property type="evidence" value="ECO:0007669"/>
    <property type="project" value="UniProtKB-UniRule"/>
</dbReference>
<dbReference type="PANTHER" id="PTHR34308">
    <property type="entry name" value="COBALAMIN BIOSYNTHESIS PROTEIN CBIB"/>
    <property type="match status" value="1"/>
</dbReference>
<evidence type="ECO:0000313" key="11">
    <source>
        <dbReference type="Proteomes" id="UP000310016"/>
    </source>
</evidence>
<evidence type="ECO:0000313" key="10">
    <source>
        <dbReference type="EMBL" id="TJZ78772.1"/>
    </source>
</evidence>
<comment type="function">
    <text evidence="9">Converts cobyric acid to cobinamide by the addition of aminopropanol on the F carboxylic group.</text>
</comment>
<keyword evidence="5 9" id="KW-0169">Cobalamin biosynthesis</keyword>
<comment type="subcellular location">
    <subcellularLocation>
        <location evidence="1 9">Cell membrane</location>
        <topology evidence="1 9">Multi-pass membrane protein</topology>
    </subcellularLocation>
</comment>
<organism evidence="10 11">
    <name type="scientific">Chitiniphilus eburneus</name>
    <dbReference type="NCBI Taxonomy" id="2571148"/>
    <lineage>
        <taxon>Bacteria</taxon>
        <taxon>Pseudomonadati</taxon>
        <taxon>Pseudomonadota</taxon>
        <taxon>Betaproteobacteria</taxon>
        <taxon>Neisseriales</taxon>
        <taxon>Chitinibacteraceae</taxon>
        <taxon>Chitiniphilus</taxon>
    </lineage>
</organism>
<evidence type="ECO:0000256" key="3">
    <source>
        <dbReference type="ARBA" id="ARBA00006263"/>
    </source>
</evidence>
<dbReference type="NCBIfam" id="NF005792">
    <property type="entry name" value="PRK07630.1"/>
    <property type="match status" value="1"/>
</dbReference>
<reference evidence="10 11" key="1">
    <citation type="submission" date="2019-04" db="EMBL/GenBank/DDBJ databases">
        <title>Chitiniphilus eburnea sp. nov., a novel chitinolytic bacterium isolated from aquaculture sludge.</title>
        <authorList>
            <person name="Sheng M."/>
        </authorList>
    </citation>
    <scope>NUCLEOTIDE SEQUENCE [LARGE SCALE GENOMIC DNA]</scope>
    <source>
        <strain evidence="10 11">HX-2-15</strain>
    </source>
</reference>
<protein>
    <recommendedName>
        <fullName evidence="9">Cobalamin biosynthesis protein CobD</fullName>
    </recommendedName>
</protein>
<dbReference type="EMBL" id="SUMF01000001">
    <property type="protein sequence ID" value="TJZ78772.1"/>
    <property type="molecule type" value="Genomic_DNA"/>
</dbReference>
<evidence type="ECO:0000256" key="1">
    <source>
        <dbReference type="ARBA" id="ARBA00004651"/>
    </source>
</evidence>
<dbReference type="OrthoDB" id="8533534at2"/>
<evidence type="ECO:0000256" key="9">
    <source>
        <dbReference type="HAMAP-Rule" id="MF_00024"/>
    </source>
</evidence>
<feature type="transmembrane region" description="Helical" evidence="9">
    <location>
        <begin position="236"/>
        <end position="254"/>
    </location>
</feature>
<feature type="transmembrane region" description="Helical" evidence="9">
    <location>
        <begin position="75"/>
        <end position="94"/>
    </location>
</feature>
<evidence type="ECO:0000256" key="7">
    <source>
        <dbReference type="ARBA" id="ARBA00022989"/>
    </source>
</evidence>
<dbReference type="PANTHER" id="PTHR34308:SF1">
    <property type="entry name" value="COBALAMIN BIOSYNTHESIS PROTEIN CBIB"/>
    <property type="match status" value="1"/>
</dbReference>
<evidence type="ECO:0000256" key="2">
    <source>
        <dbReference type="ARBA" id="ARBA00004953"/>
    </source>
</evidence>
<accession>A0A4U0QDS0</accession>
<dbReference type="GO" id="GO:0005886">
    <property type="term" value="C:plasma membrane"/>
    <property type="evidence" value="ECO:0007669"/>
    <property type="project" value="UniProtKB-SubCell"/>
</dbReference>
<proteinExistence type="inferred from homology"/>
<feature type="transmembrane region" description="Helical" evidence="9">
    <location>
        <begin position="148"/>
        <end position="171"/>
    </location>
</feature>
<keyword evidence="6 9" id="KW-0812">Transmembrane</keyword>
<comment type="pathway">
    <text evidence="2 9">Cofactor biosynthesis; adenosylcobalamin biosynthesis.</text>
</comment>
<evidence type="ECO:0000256" key="5">
    <source>
        <dbReference type="ARBA" id="ARBA00022573"/>
    </source>
</evidence>
<dbReference type="AlphaFoldDB" id="A0A4U0QDS0"/>
<feature type="transmembrane region" description="Helical" evidence="9">
    <location>
        <begin position="286"/>
        <end position="307"/>
    </location>
</feature>
<dbReference type="UniPathway" id="UPA00148"/>
<comment type="similarity">
    <text evidence="3 9">Belongs to the CobD/CbiB family.</text>
</comment>
<gene>
    <name evidence="9" type="primary">cobD</name>
    <name evidence="10" type="ORF">FAZ21_00315</name>
</gene>
<feature type="transmembrane region" description="Helical" evidence="9">
    <location>
        <begin position="48"/>
        <end position="68"/>
    </location>
</feature>
<keyword evidence="7 9" id="KW-1133">Transmembrane helix</keyword>
<sequence length="308" mass="34206">MTILSLILALALEQLRPISNRNPAYLAFIRLANRLKRALNAGEYRNGVYGWLAAMVPLLAVAVGVYFLLRWFTPLLGFAWAVLVLYLTMGFRQFSHAFSGISKALQADDLPTAQRLLSEWTGQHASEMTADEVSRVAVEQGLIDSYRYVFGTVFWFVALAWCAGPAGAVLYRGASLLSQKWGSYADTDPFGRWAMSVQEWLDYVPVRLTAASFAIMGDFEDAIYCWRSQARAWGNYAHGILLAAGAGAIGIRLGEALHQDHTVKFRPEIGIGDYVSPDYLASAVGLIWRSVLLWVAVILLFSITRWLA</sequence>
<dbReference type="Proteomes" id="UP000310016">
    <property type="component" value="Unassembled WGS sequence"/>
</dbReference>
<dbReference type="GO" id="GO:0015420">
    <property type="term" value="F:ABC-type vitamin B12 transporter activity"/>
    <property type="evidence" value="ECO:0007669"/>
    <property type="project" value="UniProtKB-UniRule"/>
</dbReference>
<evidence type="ECO:0000256" key="4">
    <source>
        <dbReference type="ARBA" id="ARBA00022475"/>
    </source>
</evidence>
<keyword evidence="11" id="KW-1185">Reference proteome</keyword>
<dbReference type="GO" id="GO:0048472">
    <property type="term" value="F:threonine-phosphate decarboxylase activity"/>
    <property type="evidence" value="ECO:0007669"/>
    <property type="project" value="InterPro"/>
</dbReference>
<name>A0A4U0QDS0_9NEIS</name>
<keyword evidence="8 9" id="KW-0472">Membrane</keyword>
<dbReference type="RefSeq" id="WP_136771287.1">
    <property type="nucleotide sequence ID" value="NZ_CP156074.1"/>
</dbReference>
<comment type="caution">
    <text evidence="10">The sequence shown here is derived from an EMBL/GenBank/DDBJ whole genome shotgun (WGS) entry which is preliminary data.</text>
</comment>
<dbReference type="HAMAP" id="MF_00024">
    <property type="entry name" value="CobD_CbiB"/>
    <property type="match status" value="1"/>
</dbReference>
<evidence type="ECO:0000256" key="8">
    <source>
        <dbReference type="ARBA" id="ARBA00023136"/>
    </source>
</evidence>
<keyword evidence="4 9" id="KW-1003">Cell membrane</keyword>
<evidence type="ECO:0000256" key="6">
    <source>
        <dbReference type="ARBA" id="ARBA00022692"/>
    </source>
</evidence>